<sequence>MPCSWPNWSPPKADRVVVGGMGMPPTARIETSPITGGAVILAAMKNRAPGAVRPLKYVSTLLLALASSSAMALGLGDIRVLSKPGQPLLAEIPVISADPSELENLRVALASPATFARVGLEPPSGLVSELQFELTRNAQGRAVVRVSSHAPVATPALNFLIEAYWGQGRLVREYSALVDAPNSAAAVAEPEIVAPAGAMSNAIIREPAPEAAAVAAPPRRAEPAAAPRPAAPRAAQAAPAAPVAADGSVTVQRGQTLSQIAGPLAREQGINRDQAMIALLRANPEAFIRGNVNLLKQGAVLRTPGADGLAQIDAQQAAAIVREHTAQWRQSRAAIPQPADSGGAAAPSPAPAAPTAAGQGARLEIAPAVAAAGTTAGTTTGTAAGTEGDMLGNEQLRQAKEDVATRDAEIQELRERVAELEKLKAQQQSLITMKDNDLAAAQQRLEQAPGTRDSAGGGWYWLGLVVLLLVVGGWALVRRRKPSPLPPLSRDGLDGAALAAAVPAADYVDELAAQQEDAQRVPDEETIAEADVYAGLRREPVFPLAPSPHDAEPHDALDDPRWSATATDEAPVLPEAEATAASAYSIEADAQHVNVDDALFREPTPLIEPPAHALEAAAQPSFRGVFEFPDETATAERPAVESDDTLAADAEPVTAGHDVTLDSADSVADNAPTAPIGSPGRDRLELAIAYLDLGDAETARTLLHEVAVGADPHSQAEARELLARLG</sequence>
<dbReference type="AlphaFoldDB" id="A0A498CNI3"/>
<name>A0A498CNI3_9GAMM</name>
<feature type="compositionally biased region" description="Low complexity" evidence="2">
    <location>
        <begin position="336"/>
        <end position="359"/>
    </location>
</feature>
<dbReference type="NCBIfam" id="TIGR03505">
    <property type="entry name" value="FimV_core"/>
    <property type="match status" value="1"/>
</dbReference>
<protein>
    <submittedName>
        <fullName evidence="5">Pilus assembly protein FimV</fullName>
    </submittedName>
</protein>
<feature type="region of interest" description="Disordered" evidence="2">
    <location>
        <begin position="211"/>
        <end position="241"/>
    </location>
</feature>
<dbReference type="EMBL" id="RCDC01000004">
    <property type="protein sequence ID" value="RLK56744.1"/>
    <property type="molecule type" value="Genomic_DNA"/>
</dbReference>
<feature type="coiled-coil region" evidence="1">
    <location>
        <begin position="396"/>
        <end position="430"/>
    </location>
</feature>
<gene>
    <name evidence="5" type="ORF">BCL79_1145</name>
</gene>
<dbReference type="Proteomes" id="UP000274786">
    <property type="component" value="Unassembled WGS sequence"/>
</dbReference>
<comment type="caution">
    <text evidence="5">The sequence shown here is derived from an EMBL/GenBank/DDBJ whole genome shotgun (WGS) entry which is preliminary data.</text>
</comment>
<evidence type="ECO:0000313" key="5">
    <source>
        <dbReference type="EMBL" id="RLK56744.1"/>
    </source>
</evidence>
<dbReference type="InterPro" id="IPR020012">
    <property type="entry name" value="LysM_FimV"/>
</dbReference>
<proteinExistence type="predicted"/>
<evidence type="ECO:0000256" key="2">
    <source>
        <dbReference type="SAM" id="MobiDB-lite"/>
    </source>
</evidence>
<feature type="transmembrane region" description="Helical" evidence="3">
    <location>
        <begin position="458"/>
        <end position="477"/>
    </location>
</feature>
<keyword evidence="3" id="KW-1133">Transmembrane helix</keyword>
<keyword evidence="1" id="KW-0175">Coiled coil</keyword>
<evidence type="ECO:0000256" key="1">
    <source>
        <dbReference type="SAM" id="Coils"/>
    </source>
</evidence>
<dbReference type="InterPro" id="IPR038440">
    <property type="entry name" value="FimV_C_sf"/>
</dbReference>
<organism evidence="5 6">
    <name type="scientific">Stenotrophomonas rhizophila</name>
    <dbReference type="NCBI Taxonomy" id="216778"/>
    <lineage>
        <taxon>Bacteria</taxon>
        <taxon>Pseudomonadati</taxon>
        <taxon>Pseudomonadota</taxon>
        <taxon>Gammaproteobacteria</taxon>
        <taxon>Lysobacterales</taxon>
        <taxon>Lysobacteraceae</taxon>
        <taxon>Stenotrophomonas</taxon>
    </lineage>
</organism>
<dbReference type="Gene3D" id="1.20.58.2200">
    <property type="match status" value="1"/>
</dbReference>
<dbReference type="NCBIfam" id="TIGR03504">
    <property type="entry name" value="FimV_Cterm"/>
    <property type="match status" value="1"/>
</dbReference>
<dbReference type="InterPro" id="IPR020011">
    <property type="entry name" value="FimV_C"/>
</dbReference>
<dbReference type="Pfam" id="PF25800">
    <property type="entry name" value="FimV_N"/>
    <property type="match status" value="1"/>
</dbReference>
<evidence type="ECO:0000256" key="3">
    <source>
        <dbReference type="SAM" id="Phobius"/>
    </source>
</evidence>
<feature type="domain" description="FimV N-terminal" evidence="4">
    <location>
        <begin position="73"/>
        <end position="181"/>
    </location>
</feature>
<accession>A0A498CNI3</accession>
<reference evidence="5 6" key="1">
    <citation type="submission" date="2018-10" db="EMBL/GenBank/DDBJ databases">
        <title>Comparative analysis of microorganisms from saline springs in Andes Mountain Range, Colombia.</title>
        <authorList>
            <person name="Rubin E."/>
        </authorList>
    </citation>
    <scope>NUCLEOTIDE SEQUENCE [LARGE SCALE GENOMIC DNA]</scope>
    <source>
        <strain evidence="5 6">USBA GBX 843</strain>
    </source>
</reference>
<dbReference type="InterPro" id="IPR057840">
    <property type="entry name" value="FimV_N"/>
</dbReference>
<keyword evidence="3" id="KW-0812">Transmembrane</keyword>
<keyword evidence="3" id="KW-0472">Membrane</keyword>
<evidence type="ECO:0000313" key="6">
    <source>
        <dbReference type="Proteomes" id="UP000274786"/>
    </source>
</evidence>
<feature type="region of interest" description="Disordered" evidence="2">
    <location>
        <begin position="328"/>
        <end position="359"/>
    </location>
</feature>
<evidence type="ECO:0000259" key="4">
    <source>
        <dbReference type="Pfam" id="PF25800"/>
    </source>
</evidence>